<gene>
    <name evidence="1" type="ORF">RhiirA4_453963</name>
</gene>
<proteinExistence type="predicted"/>
<accession>A0A2I1G1Q6</accession>
<evidence type="ECO:0000313" key="1">
    <source>
        <dbReference type="EMBL" id="PKY40570.1"/>
    </source>
</evidence>
<dbReference type="Proteomes" id="UP000234323">
    <property type="component" value="Unassembled WGS sequence"/>
</dbReference>
<organism evidence="1 2">
    <name type="scientific">Rhizophagus irregularis</name>
    <dbReference type="NCBI Taxonomy" id="588596"/>
    <lineage>
        <taxon>Eukaryota</taxon>
        <taxon>Fungi</taxon>
        <taxon>Fungi incertae sedis</taxon>
        <taxon>Mucoromycota</taxon>
        <taxon>Glomeromycotina</taxon>
        <taxon>Glomeromycetes</taxon>
        <taxon>Glomerales</taxon>
        <taxon>Glomeraceae</taxon>
        <taxon>Rhizophagus</taxon>
    </lineage>
</organism>
<comment type="caution">
    <text evidence="1">The sequence shown here is derived from an EMBL/GenBank/DDBJ whole genome shotgun (WGS) entry which is preliminary data.</text>
</comment>
<dbReference type="AlphaFoldDB" id="A0A2I1G1Q6"/>
<name>A0A2I1G1Q6_9GLOM</name>
<keyword evidence="2" id="KW-1185">Reference proteome</keyword>
<sequence length="62" mass="7456">MQFYHNTTDHDKLIDEKLLSRSILKYHLSIAWLDSLMKEWKFGWAFEEQKTKIRSGGLLKND</sequence>
<evidence type="ECO:0000313" key="2">
    <source>
        <dbReference type="Proteomes" id="UP000234323"/>
    </source>
</evidence>
<reference evidence="1 2" key="1">
    <citation type="submission" date="2015-10" db="EMBL/GenBank/DDBJ databases">
        <title>Genome analyses suggest a sexual origin of heterokaryosis in a supposedly ancient asexual fungus.</title>
        <authorList>
            <person name="Ropars J."/>
            <person name="Sedzielewska K."/>
            <person name="Noel J."/>
            <person name="Charron P."/>
            <person name="Farinelli L."/>
            <person name="Marton T."/>
            <person name="Kruger M."/>
            <person name="Pelin A."/>
            <person name="Brachmann A."/>
            <person name="Corradi N."/>
        </authorList>
    </citation>
    <scope>NUCLEOTIDE SEQUENCE [LARGE SCALE GENOMIC DNA]</scope>
    <source>
        <strain evidence="1 2">A4</strain>
    </source>
</reference>
<dbReference type="EMBL" id="LLXI01000107">
    <property type="protein sequence ID" value="PKY40570.1"/>
    <property type="molecule type" value="Genomic_DNA"/>
</dbReference>
<protein>
    <submittedName>
        <fullName evidence="1">Uncharacterized protein</fullName>
    </submittedName>
</protein>